<dbReference type="InterPro" id="IPR027383">
    <property type="entry name" value="Znf_put"/>
</dbReference>
<keyword evidence="6" id="KW-0804">Transcription</keyword>
<evidence type="ECO:0000256" key="4">
    <source>
        <dbReference type="ARBA" id="ARBA00023015"/>
    </source>
</evidence>
<evidence type="ECO:0000256" key="2">
    <source>
        <dbReference type="ARBA" id="ARBA00022692"/>
    </source>
</evidence>
<keyword evidence="4" id="KW-0805">Transcription regulation</keyword>
<keyword evidence="3 8" id="KW-1133">Transmembrane helix</keyword>
<protein>
    <submittedName>
        <fullName evidence="10">Putative zinc finger protein</fullName>
    </submittedName>
</protein>
<dbReference type="InterPro" id="IPR041916">
    <property type="entry name" value="Anti_sigma_zinc_sf"/>
</dbReference>
<dbReference type="RefSeq" id="WP_104483253.1">
    <property type="nucleotide sequence ID" value="NZ_CP154825.1"/>
</dbReference>
<evidence type="ECO:0000256" key="7">
    <source>
        <dbReference type="SAM" id="MobiDB-lite"/>
    </source>
</evidence>
<evidence type="ECO:0000256" key="5">
    <source>
        <dbReference type="ARBA" id="ARBA00023136"/>
    </source>
</evidence>
<dbReference type="GO" id="GO:0016020">
    <property type="term" value="C:membrane"/>
    <property type="evidence" value="ECO:0007669"/>
    <property type="project" value="UniProtKB-SubCell"/>
</dbReference>
<organism evidence="10 11">
    <name type="scientific">Actinokineospora auranticolor</name>
    <dbReference type="NCBI Taxonomy" id="155976"/>
    <lineage>
        <taxon>Bacteria</taxon>
        <taxon>Bacillati</taxon>
        <taxon>Actinomycetota</taxon>
        <taxon>Actinomycetes</taxon>
        <taxon>Pseudonocardiales</taxon>
        <taxon>Pseudonocardiaceae</taxon>
        <taxon>Actinokineospora</taxon>
    </lineage>
</organism>
<reference evidence="10 11" key="1">
    <citation type="submission" date="2018-02" db="EMBL/GenBank/DDBJ databases">
        <title>Genomic Encyclopedia of Archaeal and Bacterial Type Strains, Phase II (KMG-II): from individual species to whole genera.</title>
        <authorList>
            <person name="Goeker M."/>
        </authorList>
    </citation>
    <scope>NUCLEOTIDE SEQUENCE [LARGE SCALE GENOMIC DNA]</scope>
    <source>
        <strain evidence="10 11">YU 961-1</strain>
    </source>
</reference>
<dbReference type="InterPro" id="IPR051474">
    <property type="entry name" value="Anti-sigma-K/W_factor"/>
</dbReference>
<dbReference type="GO" id="GO:0006417">
    <property type="term" value="P:regulation of translation"/>
    <property type="evidence" value="ECO:0007669"/>
    <property type="project" value="TreeGrafter"/>
</dbReference>
<dbReference type="PANTHER" id="PTHR37461">
    <property type="entry name" value="ANTI-SIGMA-K FACTOR RSKA"/>
    <property type="match status" value="1"/>
</dbReference>
<evidence type="ECO:0000256" key="6">
    <source>
        <dbReference type="ARBA" id="ARBA00023163"/>
    </source>
</evidence>
<keyword evidence="5 8" id="KW-0472">Membrane</keyword>
<accession>A0A2S6GC64</accession>
<name>A0A2S6GC64_9PSEU</name>
<sequence length="234" mass="23955">MSTHEAPMLGAYALGALDEDERRAVDDHLAGCAACRAELAELEEVRDMAGELPAEALLHGPPEGGDLLLARTLRQVRTESAVRRNRGIAVAAVAAAAVAAAVLGTGVVIGRSTGDPQALPTPTATAAPTDTPEPGQVLQATDPRSGAQLTARLTPAEGWVRLNASVTGIPEGERCRVVVVGKDGIREQAGSWQVSAKGAASGTNLDGMALVDLSDVAGIEVVNTEGKVFVSARL</sequence>
<evidence type="ECO:0000256" key="3">
    <source>
        <dbReference type="ARBA" id="ARBA00022989"/>
    </source>
</evidence>
<dbReference type="OrthoDB" id="5185837at2"/>
<comment type="subcellular location">
    <subcellularLocation>
        <location evidence="1">Membrane</location>
        <topology evidence="1">Single-pass membrane protein</topology>
    </subcellularLocation>
</comment>
<evidence type="ECO:0000313" key="11">
    <source>
        <dbReference type="Proteomes" id="UP000239203"/>
    </source>
</evidence>
<dbReference type="GO" id="GO:0016989">
    <property type="term" value="F:sigma factor antagonist activity"/>
    <property type="evidence" value="ECO:0007669"/>
    <property type="project" value="TreeGrafter"/>
</dbReference>
<evidence type="ECO:0000259" key="9">
    <source>
        <dbReference type="Pfam" id="PF13490"/>
    </source>
</evidence>
<feature type="region of interest" description="Disordered" evidence="7">
    <location>
        <begin position="113"/>
        <end position="143"/>
    </location>
</feature>
<dbReference type="AlphaFoldDB" id="A0A2S6GC64"/>
<evidence type="ECO:0000256" key="8">
    <source>
        <dbReference type="SAM" id="Phobius"/>
    </source>
</evidence>
<dbReference type="Pfam" id="PF13490">
    <property type="entry name" value="zf-HC2"/>
    <property type="match status" value="1"/>
</dbReference>
<proteinExistence type="predicted"/>
<comment type="caution">
    <text evidence="10">The sequence shown here is derived from an EMBL/GenBank/DDBJ whole genome shotgun (WGS) entry which is preliminary data.</text>
</comment>
<keyword evidence="11" id="KW-1185">Reference proteome</keyword>
<gene>
    <name evidence="10" type="ORF">CLV40_1367</name>
</gene>
<evidence type="ECO:0000313" key="10">
    <source>
        <dbReference type="EMBL" id="PPK62196.1"/>
    </source>
</evidence>
<feature type="transmembrane region" description="Helical" evidence="8">
    <location>
        <begin position="87"/>
        <end position="109"/>
    </location>
</feature>
<keyword evidence="2 8" id="KW-0812">Transmembrane</keyword>
<dbReference type="EMBL" id="PTIX01000036">
    <property type="protein sequence ID" value="PPK62196.1"/>
    <property type="molecule type" value="Genomic_DNA"/>
</dbReference>
<feature type="compositionally biased region" description="Low complexity" evidence="7">
    <location>
        <begin position="116"/>
        <end position="134"/>
    </location>
</feature>
<dbReference type="Proteomes" id="UP000239203">
    <property type="component" value="Unassembled WGS sequence"/>
</dbReference>
<dbReference type="PANTHER" id="PTHR37461:SF1">
    <property type="entry name" value="ANTI-SIGMA-K FACTOR RSKA"/>
    <property type="match status" value="1"/>
</dbReference>
<dbReference type="Gene3D" id="1.10.10.1320">
    <property type="entry name" value="Anti-sigma factor, zinc-finger domain"/>
    <property type="match status" value="1"/>
</dbReference>
<feature type="domain" description="Putative zinc-finger" evidence="9">
    <location>
        <begin position="8"/>
        <end position="36"/>
    </location>
</feature>
<evidence type="ECO:0000256" key="1">
    <source>
        <dbReference type="ARBA" id="ARBA00004167"/>
    </source>
</evidence>